<proteinExistence type="predicted"/>
<evidence type="ECO:0000313" key="2">
    <source>
        <dbReference type="EMBL" id="SFM97894.1"/>
    </source>
</evidence>
<evidence type="ECO:0000313" key="3">
    <source>
        <dbReference type="Proteomes" id="UP000198769"/>
    </source>
</evidence>
<dbReference type="InterPro" id="IPR018958">
    <property type="entry name" value="Knr4/Smi1-like_dom"/>
</dbReference>
<dbReference type="OrthoDB" id="2633244at2"/>
<evidence type="ECO:0000259" key="1">
    <source>
        <dbReference type="Pfam" id="PF09346"/>
    </source>
</evidence>
<feature type="domain" description="Knr4/Smi1-like" evidence="1">
    <location>
        <begin position="54"/>
        <end position="147"/>
    </location>
</feature>
<dbReference type="Gene3D" id="3.40.1580.10">
    <property type="entry name" value="SMI1/KNR4-like"/>
    <property type="match status" value="1"/>
</dbReference>
<dbReference type="AlphaFoldDB" id="A0A1I4V9N3"/>
<organism evidence="2 3">
    <name type="scientific">Chryseobacterium oleae</name>
    <dbReference type="NCBI Taxonomy" id="491207"/>
    <lineage>
        <taxon>Bacteria</taxon>
        <taxon>Pseudomonadati</taxon>
        <taxon>Bacteroidota</taxon>
        <taxon>Flavobacteriia</taxon>
        <taxon>Flavobacteriales</taxon>
        <taxon>Weeksellaceae</taxon>
        <taxon>Chryseobacterium group</taxon>
        <taxon>Chryseobacterium</taxon>
    </lineage>
</organism>
<dbReference type="Proteomes" id="UP000198769">
    <property type="component" value="Unassembled WGS sequence"/>
</dbReference>
<dbReference type="EMBL" id="FOVD01000001">
    <property type="protein sequence ID" value="SFM97894.1"/>
    <property type="molecule type" value="Genomic_DNA"/>
</dbReference>
<dbReference type="SUPFAM" id="SSF160631">
    <property type="entry name" value="SMI1/KNR4-like"/>
    <property type="match status" value="1"/>
</dbReference>
<protein>
    <recommendedName>
        <fullName evidence="1">Knr4/Smi1-like domain-containing protein</fullName>
    </recommendedName>
</protein>
<reference evidence="3" key="1">
    <citation type="submission" date="2016-10" db="EMBL/GenBank/DDBJ databases">
        <authorList>
            <person name="Varghese N."/>
            <person name="Submissions S."/>
        </authorList>
    </citation>
    <scope>NUCLEOTIDE SEQUENCE [LARGE SCALE GENOMIC DNA]</scope>
    <source>
        <strain evidence="3">DSM 25575</strain>
    </source>
</reference>
<sequence length="213" mass="24718">MWYHQFTFFDKQAGLSALPEENYFIGPLTEEEMKLCPEFSMANDETIPPVLHWPAEFLQLLQYSNGGGIINGQREFGFFSLQEIRYYYLAYGFVQWAPCFLPIAFNGGGKFYAYDFRDWENLRLVAVSSGDLSDESAVYLGKSLEEVLGKTGNIEDELDLLYPIAEPSEKAKRNVEINQELRALKERKNKGEIELKLYLQIKRKLEEEIKQLQ</sequence>
<dbReference type="InterPro" id="IPR037883">
    <property type="entry name" value="Knr4/Smi1-like_sf"/>
</dbReference>
<dbReference type="Pfam" id="PF09346">
    <property type="entry name" value="SMI1_KNR4"/>
    <property type="match status" value="1"/>
</dbReference>
<gene>
    <name evidence="2" type="ORF">SAMN05421594_0056</name>
</gene>
<accession>A0A1I4V9N3</accession>
<keyword evidence="3" id="KW-1185">Reference proteome</keyword>
<name>A0A1I4V9N3_CHROL</name>